<feature type="transmembrane region" description="Helical" evidence="2">
    <location>
        <begin position="508"/>
        <end position="530"/>
    </location>
</feature>
<feature type="compositionally biased region" description="Pro residues" evidence="1">
    <location>
        <begin position="316"/>
        <end position="331"/>
    </location>
</feature>
<sequence>MTTQSNFEEGFGSGQELGSGTPPPPSPPPPTPHPPPPPLPSPPPPAPPPPPPSPLPPAPPPSPPPAPSAPPPGSIYHGGVTVNVLGQSGKMTLANGPNQITVEMDYIRELDASGNTVGNSGPNDGKHSRNTFANTDFTINSNPRRSYKYTLPTDAIDFNTKLVNNLAELSVTSFIFLHHGVIHPTQNESWAVAGGTVKFNLELSNWPFCVGERGNPCKGATGEYVEIGMAIKGSNDVALQADGSGKRFTLSTDAAYGNNVTLELSDEVWVGDRWVKMPAGYPSVTMQGSKQLFAFRLPKFSGTALYDPVVNGLGSPAPPTTPPPPSPPPLPKFSDTVLYDPVVNGLGSPAPLTTPPPPSPPPLPKFSGTAPYDPVVNGLGSPVPPLPTTPPPIAPAAPFSPAPSSCSKGCSVVRFVIAATIETFDGTAFLNKLAAASVVSASDLYINSVSGASIAVTVGVLPSASEKVSNTIKNKDVATLSADLGVTITKEPEVFPISTPEDGNNSTLMYIIIGAGAAGAIIFTTISYVLCRSSEPKQAPVIDRPSTGLLHHKDSFVQEAPMFERPRKTGTGLGLLAGESYTAQV</sequence>
<proteinExistence type="predicted"/>
<evidence type="ECO:0000256" key="2">
    <source>
        <dbReference type="SAM" id="Phobius"/>
    </source>
</evidence>
<reference evidence="3 4" key="1">
    <citation type="journal article" date="2024" name="Science">
        <title>Giant polyketide synthase enzymes in the biosynthesis of giant marine polyether toxins.</title>
        <authorList>
            <person name="Fallon T.R."/>
            <person name="Shende V.V."/>
            <person name="Wierzbicki I.H."/>
            <person name="Pendleton A.L."/>
            <person name="Watervoot N.F."/>
            <person name="Auber R.P."/>
            <person name="Gonzalez D.J."/>
            <person name="Wisecaver J.H."/>
            <person name="Moore B.S."/>
        </authorList>
    </citation>
    <scope>NUCLEOTIDE SEQUENCE [LARGE SCALE GENOMIC DNA]</scope>
    <source>
        <strain evidence="3 4">12B1</strain>
    </source>
</reference>
<protein>
    <submittedName>
        <fullName evidence="3">Uncharacterized protein</fullName>
    </submittedName>
</protein>
<keyword evidence="2" id="KW-1133">Transmembrane helix</keyword>
<gene>
    <name evidence="3" type="ORF">AB1Y20_013047</name>
</gene>
<organism evidence="3 4">
    <name type="scientific">Prymnesium parvum</name>
    <name type="common">Toxic golden alga</name>
    <dbReference type="NCBI Taxonomy" id="97485"/>
    <lineage>
        <taxon>Eukaryota</taxon>
        <taxon>Haptista</taxon>
        <taxon>Haptophyta</taxon>
        <taxon>Prymnesiophyceae</taxon>
        <taxon>Prymnesiales</taxon>
        <taxon>Prymnesiaceae</taxon>
        <taxon>Prymnesium</taxon>
    </lineage>
</organism>
<keyword evidence="4" id="KW-1185">Reference proteome</keyword>
<dbReference type="EMBL" id="JBGBPQ010000023">
    <property type="protein sequence ID" value="KAL1500390.1"/>
    <property type="molecule type" value="Genomic_DNA"/>
</dbReference>
<evidence type="ECO:0000313" key="4">
    <source>
        <dbReference type="Proteomes" id="UP001515480"/>
    </source>
</evidence>
<feature type="compositionally biased region" description="Pro residues" evidence="1">
    <location>
        <begin position="352"/>
        <end position="364"/>
    </location>
</feature>
<name>A0AB34IMB2_PRYPA</name>
<evidence type="ECO:0000313" key="3">
    <source>
        <dbReference type="EMBL" id="KAL1500390.1"/>
    </source>
</evidence>
<feature type="compositionally biased region" description="Pro residues" evidence="1">
    <location>
        <begin position="21"/>
        <end position="73"/>
    </location>
</feature>
<comment type="caution">
    <text evidence="3">The sequence shown here is derived from an EMBL/GenBank/DDBJ whole genome shotgun (WGS) entry which is preliminary data.</text>
</comment>
<keyword evidence="2" id="KW-0812">Transmembrane</keyword>
<dbReference type="AlphaFoldDB" id="A0AB34IMB2"/>
<dbReference type="Proteomes" id="UP001515480">
    <property type="component" value="Unassembled WGS sequence"/>
</dbReference>
<keyword evidence="2" id="KW-0472">Membrane</keyword>
<feature type="region of interest" description="Disordered" evidence="1">
    <location>
        <begin position="114"/>
        <end position="137"/>
    </location>
</feature>
<dbReference type="PRINTS" id="PR01217">
    <property type="entry name" value="PRICHEXTENSN"/>
</dbReference>
<evidence type="ECO:0000256" key="1">
    <source>
        <dbReference type="SAM" id="MobiDB-lite"/>
    </source>
</evidence>
<accession>A0AB34IMB2</accession>
<feature type="region of interest" description="Disordered" evidence="1">
    <location>
        <begin position="1"/>
        <end position="80"/>
    </location>
</feature>
<feature type="region of interest" description="Disordered" evidence="1">
    <location>
        <begin position="313"/>
        <end position="371"/>
    </location>
</feature>